<dbReference type="EMBL" id="PDEQ01000002">
    <property type="protein sequence ID" value="PEN14531.1"/>
    <property type="molecule type" value="Genomic_DNA"/>
</dbReference>
<evidence type="ECO:0000313" key="3">
    <source>
        <dbReference type="EMBL" id="PEN14531.1"/>
    </source>
</evidence>
<feature type="domain" description="Nucleotidyl transferase" evidence="1">
    <location>
        <begin position="7"/>
        <end position="240"/>
    </location>
</feature>
<name>A0A2A8D0W9_9BACT</name>
<dbReference type="GO" id="GO:0016740">
    <property type="term" value="F:transferase activity"/>
    <property type="evidence" value="ECO:0007669"/>
    <property type="project" value="UniProtKB-KW"/>
</dbReference>
<feature type="domain" description="Glucose-1-phosphate adenylyltransferase/Bifunctional protein GlmU-like C-terminal hexapeptide" evidence="2">
    <location>
        <begin position="249"/>
        <end position="298"/>
    </location>
</feature>
<reference evidence="3 4" key="1">
    <citation type="submission" date="2017-10" db="EMBL/GenBank/DDBJ databases">
        <title>Draft genome of Longibacter Salinarum.</title>
        <authorList>
            <person name="Goh K.M."/>
            <person name="Shamsir M.S."/>
            <person name="Lim S.W."/>
        </authorList>
    </citation>
    <scope>NUCLEOTIDE SEQUENCE [LARGE SCALE GENOMIC DNA]</scope>
    <source>
        <strain evidence="3 4">KCTC 52045</strain>
    </source>
</reference>
<proteinExistence type="predicted"/>
<accession>A0A2A8D0W9</accession>
<dbReference type="InterPro" id="IPR005835">
    <property type="entry name" value="NTP_transferase_dom"/>
</dbReference>
<comment type="caution">
    <text evidence="3">The sequence shown here is derived from an EMBL/GenBank/DDBJ whole genome shotgun (WGS) entry which is preliminary data.</text>
</comment>
<evidence type="ECO:0000313" key="4">
    <source>
        <dbReference type="Proteomes" id="UP000220102"/>
    </source>
</evidence>
<dbReference type="PANTHER" id="PTHR22572">
    <property type="entry name" value="SUGAR-1-PHOSPHATE GUANYL TRANSFERASE"/>
    <property type="match status" value="1"/>
</dbReference>
<dbReference type="InterPro" id="IPR029044">
    <property type="entry name" value="Nucleotide-diphossugar_trans"/>
</dbReference>
<protein>
    <submittedName>
        <fullName evidence="3">Glucose-1-phosphate thymidylyltransferase</fullName>
    </submittedName>
</protein>
<dbReference type="CDD" id="cd04181">
    <property type="entry name" value="NTP_transferase"/>
    <property type="match status" value="1"/>
</dbReference>
<keyword evidence="3" id="KW-0808">Transferase</keyword>
<keyword evidence="4" id="KW-1185">Reference proteome</keyword>
<dbReference type="SUPFAM" id="SSF53448">
    <property type="entry name" value="Nucleotide-diphospho-sugar transferases"/>
    <property type="match status" value="1"/>
</dbReference>
<organism evidence="3 4">
    <name type="scientific">Longibacter salinarum</name>
    <dbReference type="NCBI Taxonomy" id="1850348"/>
    <lineage>
        <taxon>Bacteria</taxon>
        <taxon>Pseudomonadati</taxon>
        <taxon>Rhodothermota</taxon>
        <taxon>Rhodothermia</taxon>
        <taxon>Rhodothermales</taxon>
        <taxon>Salisaetaceae</taxon>
        <taxon>Longibacter</taxon>
    </lineage>
</organism>
<dbReference type="Proteomes" id="UP000220102">
    <property type="component" value="Unassembled WGS sequence"/>
</dbReference>
<dbReference type="RefSeq" id="WP_098074704.1">
    <property type="nucleotide sequence ID" value="NZ_PDEQ01000002.1"/>
</dbReference>
<evidence type="ECO:0000259" key="1">
    <source>
        <dbReference type="Pfam" id="PF00483"/>
    </source>
</evidence>
<dbReference type="InterPro" id="IPR050486">
    <property type="entry name" value="Mannose-1P_guanyltransferase"/>
</dbReference>
<dbReference type="AlphaFoldDB" id="A0A2A8D0W9"/>
<evidence type="ECO:0000259" key="2">
    <source>
        <dbReference type="Pfam" id="PF24894"/>
    </source>
</evidence>
<dbReference type="Gene3D" id="2.160.10.10">
    <property type="entry name" value="Hexapeptide repeat proteins"/>
    <property type="match status" value="1"/>
</dbReference>
<dbReference type="OrthoDB" id="9803871at2"/>
<sequence length="335" mass="36288">MKLIVPMAGRGTRVRPHSHVTPKPLLTVKGRTIVERIVDTFSRVLPEVPDEGVFVLGPDFGQDIRDQLTQICEARDMTAEFAVQESAEGTAHAVGCAGEHLKGEGIVVFADTLFRIDDDVDLGDSDVVVWVKHVDDPSRFGVAVRGEGGDRVTRLVEKPDEPISNEAIIGIYYVKQLADLQTEIRYLIDNEIRGKGGELQLTDAFDRMLQNGKRFTTEGVDAWMDCGTIPALLETTKRILHQEEGDLHQGTVKDSIIHDPVYIGPGATIDGAVVGPNVSVEAGATVRDAVVRDSIVYPNAHVEVSVLSDSIVGRHAVVEAMTGTVNIGDHSEVTG</sequence>
<gene>
    <name evidence="3" type="ORF">CRI94_05770</name>
</gene>
<dbReference type="InterPro" id="IPR056818">
    <property type="entry name" value="GlmU/GlgC-like_hexapep"/>
</dbReference>
<dbReference type="Pfam" id="PF24894">
    <property type="entry name" value="Hexapep_GlmU"/>
    <property type="match status" value="1"/>
</dbReference>
<dbReference type="Gene3D" id="3.90.550.10">
    <property type="entry name" value="Spore Coat Polysaccharide Biosynthesis Protein SpsA, Chain A"/>
    <property type="match status" value="1"/>
</dbReference>
<dbReference type="Pfam" id="PF00483">
    <property type="entry name" value="NTP_transferase"/>
    <property type="match status" value="1"/>
</dbReference>